<keyword evidence="8" id="KW-1185">Reference proteome</keyword>
<evidence type="ECO:0000259" key="6">
    <source>
        <dbReference type="Pfam" id="PF08386"/>
    </source>
</evidence>
<evidence type="ECO:0000313" key="7">
    <source>
        <dbReference type="EMBL" id="MBE1558451.1"/>
    </source>
</evidence>
<accession>A0ABR9K8X2</accession>
<reference evidence="7 8" key="1">
    <citation type="submission" date="2020-10" db="EMBL/GenBank/DDBJ databases">
        <title>Sequencing the genomes of 1000 actinobacteria strains.</title>
        <authorList>
            <person name="Klenk H.-P."/>
        </authorList>
    </citation>
    <scope>NUCLEOTIDE SEQUENCE [LARGE SCALE GENOMIC DNA]</scope>
    <source>
        <strain evidence="7 8">DSM 43748</strain>
    </source>
</reference>
<dbReference type="Proteomes" id="UP000661607">
    <property type="component" value="Unassembled WGS sequence"/>
</dbReference>
<feature type="domain" description="AB hydrolase-1" evidence="5">
    <location>
        <begin position="100"/>
        <end position="293"/>
    </location>
</feature>
<organism evidence="7 8">
    <name type="scientific">Nonomuraea africana</name>
    <dbReference type="NCBI Taxonomy" id="46171"/>
    <lineage>
        <taxon>Bacteria</taxon>
        <taxon>Bacillati</taxon>
        <taxon>Actinomycetota</taxon>
        <taxon>Actinomycetes</taxon>
        <taxon>Streptosporangiales</taxon>
        <taxon>Streptosporangiaceae</taxon>
        <taxon>Nonomuraea</taxon>
    </lineage>
</organism>
<dbReference type="InterPro" id="IPR013595">
    <property type="entry name" value="Pept_S33_TAP-like_C"/>
</dbReference>
<feature type="domain" description="Peptidase S33 tripeptidyl aminopeptidase-like C-terminal" evidence="6">
    <location>
        <begin position="401"/>
        <end position="504"/>
    </location>
</feature>
<keyword evidence="2 4" id="KW-0732">Signal</keyword>
<dbReference type="PROSITE" id="PS51257">
    <property type="entry name" value="PROKAR_LIPOPROTEIN"/>
    <property type="match status" value="1"/>
</dbReference>
<dbReference type="SUPFAM" id="SSF53474">
    <property type="entry name" value="alpha/beta-Hydrolases"/>
    <property type="match status" value="1"/>
</dbReference>
<dbReference type="PANTHER" id="PTHR43248">
    <property type="entry name" value="2-SUCCINYL-6-HYDROXY-2,4-CYCLOHEXADIENE-1-CARBOXYLATE SYNTHASE"/>
    <property type="match status" value="1"/>
</dbReference>
<feature type="signal peptide" evidence="4">
    <location>
        <begin position="1"/>
        <end position="29"/>
    </location>
</feature>
<evidence type="ECO:0000256" key="1">
    <source>
        <dbReference type="ARBA" id="ARBA00010088"/>
    </source>
</evidence>
<sequence length="505" mass="53040">MMSRGRGRLGLLTAAAVLLGLAAAGCATGKTDARPPSVPADAGALRGFYEQRITWKACDSGFECGRVKVPLDYAHPGGDTITLAVMRKPAADRRQRIGSLLLNPGGPGGSGVDFARVSGEVLTDRLRARYDIVGFDPRGVGKSAAIRCAPDAGAGVYGRQARNPRARAEPTASEVADELKKFGAGCRAQSGELLAHVSTVEAAKDMDVLRGVLGDARLHYLGFSYGTQLGAVYAELFPARVGRLVLDSAVDPRAWPTDASIVQARGFEVALDSFLADCAQRSDCALGTDPAAARRRLVGLLEHIDRRPLPGEGAQTLDKETAIGLIGGALYDKRAWPLLRTALQQAMSGKGAAMLQLADSSHGADDNSAEAMQSIICLDGPPSLTSADQVEARLPAFREAAPVFGEMLAWTELRCAYWPVKPTGRPHAITARGAAPILVVGNLRDPATPYAWAEGLAGQLSSGVLLTHDGDGHGAYDKRGNACVNDAVDTYLIEGRPPVNGTRCG</sequence>
<dbReference type="Pfam" id="PF00561">
    <property type="entry name" value="Abhydrolase_1"/>
    <property type="match status" value="1"/>
</dbReference>
<dbReference type="Pfam" id="PF08386">
    <property type="entry name" value="Abhydrolase_4"/>
    <property type="match status" value="1"/>
</dbReference>
<comment type="caution">
    <text evidence="7">The sequence shown here is derived from an EMBL/GenBank/DDBJ whole genome shotgun (WGS) entry which is preliminary data.</text>
</comment>
<protein>
    <submittedName>
        <fullName evidence="7">Pimeloyl-ACP methyl ester carboxylesterase</fullName>
    </submittedName>
</protein>
<dbReference type="RefSeq" id="WP_225958483.1">
    <property type="nucleotide sequence ID" value="NZ_BAAASY010000003.1"/>
</dbReference>
<dbReference type="InterPro" id="IPR000073">
    <property type="entry name" value="AB_hydrolase_1"/>
</dbReference>
<name>A0ABR9K8X2_9ACTN</name>
<evidence type="ECO:0000256" key="3">
    <source>
        <dbReference type="ARBA" id="ARBA00022801"/>
    </source>
</evidence>
<comment type="similarity">
    <text evidence="1">Belongs to the peptidase S33 family.</text>
</comment>
<evidence type="ECO:0000259" key="5">
    <source>
        <dbReference type="Pfam" id="PF00561"/>
    </source>
</evidence>
<evidence type="ECO:0000256" key="4">
    <source>
        <dbReference type="SAM" id="SignalP"/>
    </source>
</evidence>
<feature type="chain" id="PRO_5046462630" evidence="4">
    <location>
        <begin position="30"/>
        <end position="505"/>
    </location>
</feature>
<dbReference type="PANTHER" id="PTHR43248:SF29">
    <property type="entry name" value="TRIPEPTIDYL AMINOPEPTIDASE"/>
    <property type="match status" value="1"/>
</dbReference>
<dbReference type="InterPro" id="IPR029058">
    <property type="entry name" value="AB_hydrolase_fold"/>
</dbReference>
<evidence type="ECO:0000313" key="8">
    <source>
        <dbReference type="Proteomes" id="UP000661607"/>
    </source>
</evidence>
<dbReference type="InterPro" id="IPR051601">
    <property type="entry name" value="Serine_prot/Carboxylest_S33"/>
</dbReference>
<proteinExistence type="inferred from homology"/>
<dbReference type="EMBL" id="JADBEF010000001">
    <property type="protein sequence ID" value="MBE1558451.1"/>
    <property type="molecule type" value="Genomic_DNA"/>
</dbReference>
<keyword evidence="3" id="KW-0378">Hydrolase</keyword>
<evidence type="ECO:0000256" key="2">
    <source>
        <dbReference type="ARBA" id="ARBA00022729"/>
    </source>
</evidence>
<dbReference type="Gene3D" id="3.40.50.1820">
    <property type="entry name" value="alpha/beta hydrolase"/>
    <property type="match status" value="1"/>
</dbReference>
<gene>
    <name evidence="7" type="ORF">H4W81_001230</name>
</gene>